<sequence>MEQNKTCWKLGMLHLVYVKTRHRLATISISAGAGQTVTLPCQYPDNNTISVVGWSRTDLMEEYVLLYRNEEMDKSHQKPSYWDRVDLQNRLMQNGDVSLVLKDARTYDSGTYECRVVHSGLSEAKLGNSPICTIRLDMVCNMRSIKTDGK</sequence>
<reference evidence="5" key="2">
    <citation type="submission" date="2025-09" db="UniProtKB">
        <authorList>
            <consortium name="Ensembl"/>
        </authorList>
    </citation>
    <scope>IDENTIFICATION</scope>
</reference>
<dbReference type="InterPro" id="IPR013106">
    <property type="entry name" value="Ig_V-set"/>
</dbReference>
<dbReference type="InterPro" id="IPR007110">
    <property type="entry name" value="Ig-like_dom"/>
</dbReference>
<evidence type="ECO:0000256" key="3">
    <source>
        <dbReference type="ARBA" id="ARBA00023319"/>
    </source>
</evidence>
<dbReference type="GO" id="GO:0050852">
    <property type="term" value="P:T cell receptor signaling pathway"/>
    <property type="evidence" value="ECO:0007669"/>
    <property type="project" value="TreeGrafter"/>
</dbReference>
<dbReference type="Pfam" id="PF07686">
    <property type="entry name" value="V-set"/>
    <property type="match status" value="1"/>
</dbReference>
<dbReference type="InterPro" id="IPR003006">
    <property type="entry name" value="Ig/MHC_CS"/>
</dbReference>
<dbReference type="GO" id="GO:0005102">
    <property type="term" value="F:signaling receptor binding"/>
    <property type="evidence" value="ECO:0007669"/>
    <property type="project" value="TreeGrafter"/>
</dbReference>
<dbReference type="SMART" id="SM00406">
    <property type="entry name" value="IGv"/>
    <property type="match status" value="1"/>
</dbReference>
<evidence type="ECO:0000313" key="5">
    <source>
        <dbReference type="Ensembl" id="ENSFHEP00000012062.1"/>
    </source>
</evidence>
<dbReference type="GO" id="GO:0009897">
    <property type="term" value="C:external side of plasma membrane"/>
    <property type="evidence" value="ECO:0007669"/>
    <property type="project" value="TreeGrafter"/>
</dbReference>
<name>A0A3Q2PID4_FUNHE</name>
<evidence type="ECO:0000259" key="4">
    <source>
        <dbReference type="PROSITE" id="PS50835"/>
    </source>
</evidence>
<dbReference type="STRING" id="8078.ENSFHEP00000012062"/>
<dbReference type="PROSITE" id="PS50835">
    <property type="entry name" value="IG_LIKE"/>
    <property type="match status" value="1"/>
</dbReference>
<dbReference type="SUPFAM" id="SSF48726">
    <property type="entry name" value="Immunoglobulin"/>
    <property type="match status" value="1"/>
</dbReference>
<keyword evidence="3" id="KW-0393">Immunoglobulin domain</keyword>
<evidence type="ECO:0000256" key="1">
    <source>
        <dbReference type="ARBA" id="ARBA00004370"/>
    </source>
</evidence>
<proteinExistence type="predicted"/>
<dbReference type="Ensembl" id="ENSFHET00000031846.1">
    <property type="protein sequence ID" value="ENSFHEP00000012062.1"/>
    <property type="gene ID" value="ENSFHEG00000013520.1"/>
</dbReference>
<dbReference type="InterPro" id="IPR036179">
    <property type="entry name" value="Ig-like_dom_sf"/>
</dbReference>
<accession>A0A3Q2PID4</accession>
<feature type="domain" description="Ig-like" evidence="4">
    <location>
        <begin position="34"/>
        <end position="127"/>
    </location>
</feature>
<dbReference type="Proteomes" id="UP000265000">
    <property type="component" value="Unplaced"/>
</dbReference>
<organism evidence="5 6">
    <name type="scientific">Fundulus heteroclitus</name>
    <name type="common">Killifish</name>
    <name type="synonym">Mummichog</name>
    <dbReference type="NCBI Taxonomy" id="8078"/>
    <lineage>
        <taxon>Eukaryota</taxon>
        <taxon>Metazoa</taxon>
        <taxon>Chordata</taxon>
        <taxon>Craniata</taxon>
        <taxon>Vertebrata</taxon>
        <taxon>Euteleostomi</taxon>
        <taxon>Actinopterygii</taxon>
        <taxon>Neopterygii</taxon>
        <taxon>Teleostei</taxon>
        <taxon>Neoteleostei</taxon>
        <taxon>Acanthomorphata</taxon>
        <taxon>Ovalentaria</taxon>
        <taxon>Atherinomorphae</taxon>
        <taxon>Cyprinodontiformes</taxon>
        <taxon>Fundulidae</taxon>
        <taxon>Fundulus</taxon>
    </lineage>
</organism>
<dbReference type="AlphaFoldDB" id="A0A3Q2PID4"/>
<dbReference type="GO" id="GO:0001817">
    <property type="term" value="P:regulation of cytokine production"/>
    <property type="evidence" value="ECO:0007669"/>
    <property type="project" value="TreeGrafter"/>
</dbReference>
<evidence type="ECO:0000256" key="2">
    <source>
        <dbReference type="ARBA" id="ARBA00023136"/>
    </source>
</evidence>
<evidence type="ECO:0000313" key="6">
    <source>
        <dbReference type="Proteomes" id="UP000265000"/>
    </source>
</evidence>
<dbReference type="SMART" id="SM00409">
    <property type="entry name" value="IG"/>
    <property type="match status" value="1"/>
</dbReference>
<comment type="subcellular location">
    <subcellularLocation>
        <location evidence="1">Membrane</location>
    </subcellularLocation>
</comment>
<dbReference type="PROSITE" id="PS00290">
    <property type="entry name" value="IG_MHC"/>
    <property type="match status" value="1"/>
</dbReference>
<dbReference type="GeneTree" id="ENSGT01150000288141"/>
<reference evidence="5" key="1">
    <citation type="submission" date="2025-08" db="UniProtKB">
        <authorList>
            <consortium name="Ensembl"/>
        </authorList>
    </citation>
    <scope>IDENTIFICATION</scope>
</reference>
<dbReference type="PANTHER" id="PTHR24100">
    <property type="entry name" value="BUTYROPHILIN"/>
    <property type="match status" value="1"/>
</dbReference>
<dbReference type="Gene3D" id="2.60.40.10">
    <property type="entry name" value="Immunoglobulins"/>
    <property type="match status" value="1"/>
</dbReference>
<dbReference type="InterPro" id="IPR003599">
    <property type="entry name" value="Ig_sub"/>
</dbReference>
<protein>
    <recommendedName>
        <fullName evidence="4">Ig-like domain-containing protein</fullName>
    </recommendedName>
</protein>
<dbReference type="InterPro" id="IPR013783">
    <property type="entry name" value="Ig-like_fold"/>
</dbReference>
<keyword evidence="6" id="KW-1185">Reference proteome</keyword>
<dbReference type="InterPro" id="IPR050504">
    <property type="entry name" value="IgSF_BTN/MOG"/>
</dbReference>
<keyword evidence="2" id="KW-0472">Membrane</keyword>